<proteinExistence type="predicted"/>
<protein>
    <submittedName>
        <fullName evidence="2">Uncharacterized protein</fullName>
    </submittedName>
</protein>
<accession>A0A9Q3PVZ8</accession>
<name>A0A9Q3PVZ8_9BASI</name>
<organism evidence="2 3">
    <name type="scientific">Austropuccinia psidii MF-1</name>
    <dbReference type="NCBI Taxonomy" id="1389203"/>
    <lineage>
        <taxon>Eukaryota</taxon>
        <taxon>Fungi</taxon>
        <taxon>Dikarya</taxon>
        <taxon>Basidiomycota</taxon>
        <taxon>Pucciniomycotina</taxon>
        <taxon>Pucciniomycetes</taxon>
        <taxon>Pucciniales</taxon>
        <taxon>Sphaerophragmiaceae</taxon>
        <taxon>Austropuccinia</taxon>
    </lineage>
</organism>
<evidence type="ECO:0000256" key="1">
    <source>
        <dbReference type="SAM" id="MobiDB-lite"/>
    </source>
</evidence>
<feature type="compositionally biased region" description="Basic and acidic residues" evidence="1">
    <location>
        <begin position="31"/>
        <end position="45"/>
    </location>
</feature>
<evidence type="ECO:0000313" key="2">
    <source>
        <dbReference type="EMBL" id="MBW0575225.1"/>
    </source>
</evidence>
<feature type="region of interest" description="Disordered" evidence="1">
    <location>
        <begin position="1"/>
        <end position="82"/>
    </location>
</feature>
<dbReference type="EMBL" id="AVOT02095854">
    <property type="protein sequence ID" value="MBW0575225.1"/>
    <property type="molecule type" value="Genomic_DNA"/>
</dbReference>
<gene>
    <name evidence="2" type="ORF">O181_114940</name>
</gene>
<feature type="compositionally biased region" description="Polar residues" evidence="1">
    <location>
        <begin position="19"/>
        <end position="28"/>
    </location>
</feature>
<comment type="caution">
    <text evidence="2">The sequence shown here is derived from an EMBL/GenBank/DDBJ whole genome shotgun (WGS) entry which is preliminary data.</text>
</comment>
<dbReference type="AlphaFoldDB" id="A0A9Q3PVZ8"/>
<keyword evidence="3" id="KW-1185">Reference proteome</keyword>
<sequence length="82" mass="8977">MEKLHEFLTDSEEIPGPSQHLQVSQQMASIDGKDQHDALNSRIEENNPPPPKQASKTAPVASSSNFNVKKQPQTQNKGKGKA</sequence>
<reference evidence="2" key="1">
    <citation type="submission" date="2021-03" db="EMBL/GenBank/DDBJ databases">
        <title>Draft genome sequence of rust myrtle Austropuccinia psidii MF-1, a brazilian biotype.</title>
        <authorList>
            <person name="Quecine M.C."/>
            <person name="Pachon D.M.R."/>
            <person name="Bonatelli M.L."/>
            <person name="Correr F.H."/>
            <person name="Franceschini L.M."/>
            <person name="Leite T.F."/>
            <person name="Margarido G.R.A."/>
            <person name="Almeida C.A."/>
            <person name="Ferrarezi J.A."/>
            <person name="Labate C.A."/>
        </authorList>
    </citation>
    <scope>NUCLEOTIDE SEQUENCE</scope>
    <source>
        <strain evidence="2">MF-1</strain>
    </source>
</reference>
<feature type="compositionally biased region" description="Polar residues" evidence="1">
    <location>
        <begin position="54"/>
        <end position="82"/>
    </location>
</feature>
<dbReference type="Proteomes" id="UP000765509">
    <property type="component" value="Unassembled WGS sequence"/>
</dbReference>
<evidence type="ECO:0000313" key="3">
    <source>
        <dbReference type="Proteomes" id="UP000765509"/>
    </source>
</evidence>